<dbReference type="AlphaFoldDB" id="R4XHI2"/>
<proteinExistence type="predicted"/>
<dbReference type="InterPro" id="IPR003123">
    <property type="entry name" value="VPS9"/>
</dbReference>
<dbReference type="Proteomes" id="UP000013776">
    <property type="component" value="Unassembled WGS sequence"/>
</dbReference>
<dbReference type="PANTHER" id="PTHR23101">
    <property type="entry name" value="RAB GDP/GTP EXCHANGE FACTOR"/>
    <property type="match status" value="1"/>
</dbReference>
<dbReference type="SUPFAM" id="SSF109993">
    <property type="entry name" value="VPS9 domain"/>
    <property type="match status" value="1"/>
</dbReference>
<dbReference type="PANTHER" id="PTHR23101:SF97">
    <property type="entry name" value="DOMAIN PROTEIN, PUTATIVE (AFU_ORTHOLOGUE AFUA_2G10890)-RELATED"/>
    <property type="match status" value="1"/>
</dbReference>
<dbReference type="SMART" id="SM00167">
    <property type="entry name" value="VPS9"/>
    <property type="match status" value="1"/>
</dbReference>
<dbReference type="GO" id="GO:0016192">
    <property type="term" value="P:vesicle-mediated transport"/>
    <property type="evidence" value="ECO:0007669"/>
    <property type="project" value="InterPro"/>
</dbReference>
<accession>R4XHI2</accession>
<feature type="region of interest" description="Disordered" evidence="1">
    <location>
        <begin position="349"/>
        <end position="393"/>
    </location>
</feature>
<evidence type="ECO:0000313" key="4">
    <source>
        <dbReference type="Proteomes" id="UP000013776"/>
    </source>
</evidence>
<keyword evidence="4" id="KW-1185">Reference proteome</keyword>
<comment type="caution">
    <text evidence="3">The sequence shown here is derived from an EMBL/GenBank/DDBJ whole genome shotgun (WGS) entry which is preliminary data.</text>
</comment>
<organism evidence="3 4">
    <name type="scientific">Taphrina deformans (strain PYCC 5710 / ATCC 11124 / CBS 356.35 / IMI 108563 / JCM 9778 / NBRC 8474)</name>
    <name type="common">Peach leaf curl fungus</name>
    <name type="synonym">Lalaria deformans</name>
    <dbReference type="NCBI Taxonomy" id="1097556"/>
    <lineage>
        <taxon>Eukaryota</taxon>
        <taxon>Fungi</taxon>
        <taxon>Dikarya</taxon>
        <taxon>Ascomycota</taxon>
        <taxon>Taphrinomycotina</taxon>
        <taxon>Taphrinomycetes</taxon>
        <taxon>Taphrinales</taxon>
        <taxon>Taphrinaceae</taxon>
        <taxon>Taphrina</taxon>
    </lineage>
</organism>
<dbReference type="eggNOG" id="KOG2319">
    <property type="taxonomic scope" value="Eukaryota"/>
</dbReference>
<dbReference type="PROSITE" id="PS51205">
    <property type="entry name" value="VPS9"/>
    <property type="match status" value="1"/>
</dbReference>
<feature type="domain" description="VPS9" evidence="2">
    <location>
        <begin position="76"/>
        <end position="252"/>
    </location>
</feature>
<feature type="compositionally biased region" description="Polar residues" evidence="1">
    <location>
        <begin position="373"/>
        <end position="385"/>
    </location>
</feature>
<evidence type="ECO:0000259" key="2">
    <source>
        <dbReference type="PROSITE" id="PS51205"/>
    </source>
</evidence>
<gene>
    <name evidence="3" type="ORF">TAPDE_002997</name>
</gene>
<dbReference type="GO" id="GO:0005829">
    <property type="term" value="C:cytosol"/>
    <property type="evidence" value="ECO:0007669"/>
    <property type="project" value="TreeGrafter"/>
</dbReference>
<dbReference type="Gene3D" id="1.20.1050.80">
    <property type="entry name" value="VPS9 domain"/>
    <property type="match status" value="1"/>
</dbReference>
<evidence type="ECO:0000313" key="3">
    <source>
        <dbReference type="EMBL" id="CCG82877.1"/>
    </source>
</evidence>
<dbReference type="GO" id="GO:0031267">
    <property type="term" value="F:small GTPase binding"/>
    <property type="evidence" value="ECO:0007669"/>
    <property type="project" value="TreeGrafter"/>
</dbReference>
<dbReference type="EMBL" id="CAHR02000107">
    <property type="protein sequence ID" value="CCG82877.1"/>
    <property type="molecule type" value="Genomic_DNA"/>
</dbReference>
<protein>
    <submittedName>
        <fullName evidence="3">VPS9 domain protein</fullName>
    </submittedName>
</protein>
<dbReference type="Pfam" id="PF02204">
    <property type="entry name" value="VPS9"/>
    <property type="match status" value="1"/>
</dbReference>
<reference evidence="3 4" key="1">
    <citation type="journal article" date="2013" name="MBio">
        <title>Genome sequencing of the plant pathogen Taphrina deformans, the causal agent of peach leaf curl.</title>
        <authorList>
            <person name="Cisse O.H."/>
            <person name="Almeida J.M.G.C.F."/>
            <person name="Fonseca A."/>
            <person name="Kumar A.A."/>
            <person name="Salojaervi J."/>
            <person name="Overmyer K."/>
            <person name="Hauser P.M."/>
            <person name="Pagni M."/>
        </authorList>
    </citation>
    <scope>NUCLEOTIDE SEQUENCE [LARGE SCALE GENOMIC DNA]</scope>
    <source>
        <strain evidence="4">PYCC 5710 / ATCC 11124 / CBS 356.35 / IMI 108563 / JCM 9778 / NBRC 8474</strain>
    </source>
</reference>
<dbReference type="VEuPathDB" id="FungiDB:TAPDE_002997"/>
<dbReference type="OrthoDB" id="10264848at2759"/>
<name>R4XHI2_TAPDE</name>
<dbReference type="InterPro" id="IPR037191">
    <property type="entry name" value="VPS9_dom_sf"/>
</dbReference>
<dbReference type="InterPro" id="IPR045046">
    <property type="entry name" value="Vps9-like"/>
</dbReference>
<dbReference type="GO" id="GO:0030139">
    <property type="term" value="C:endocytic vesicle"/>
    <property type="evidence" value="ECO:0007669"/>
    <property type="project" value="TreeGrafter"/>
</dbReference>
<sequence>MFQDFYSGMEELVHDLLPDDSTIDAGEMFSNEEIAEQKVRRLQADTKRQEWREDIEQLVCTEMYEKIFELKTSTDELRDEALMSKIIAMNLIGVSLEQLGVGLSDSEWQDMQPTITLIGEELQSLNNAISPKAKIDILVACHKQIVAEVQHTKITDDSVDLVESTRDETIMPAADKPKVMHAKERKHLGADAILPILIFSIIKSNPAKLVSHFQYVQRFRTSGMLIGEAAYCLTNLEAAIGFLEGFDDGGANDLDPLRNHISHLPLKTSNSTTSLSSSIRAGERARALSSAAQEVYDFADERMKMLGSQFGSQLGALVGRVSQPQDLDDVRSLMGLPPKSEPLVEDSFLSASTPTQKSSTGSASSSLRKDLRTTQSPQKGTTTVPAANVRPGSSFGRLSGLGMIKNISNSFSATRSVDSTPKPGTREMQSMEDKNVPVLQNRERSNSDAANTLQMPTTTRLMPDRFLQMSADDLTIRDVRELLENYKQLLQHTI</sequence>
<evidence type="ECO:0000256" key="1">
    <source>
        <dbReference type="SAM" id="MobiDB-lite"/>
    </source>
</evidence>
<dbReference type="STRING" id="1097556.R4XHI2"/>
<dbReference type="GO" id="GO:0005085">
    <property type="term" value="F:guanyl-nucleotide exchange factor activity"/>
    <property type="evidence" value="ECO:0007669"/>
    <property type="project" value="InterPro"/>
</dbReference>